<protein>
    <recommendedName>
        <fullName evidence="4">DUF559 domain-containing protein</fullName>
    </recommendedName>
</protein>
<dbReference type="Proteomes" id="UP000008366">
    <property type="component" value="Unassembled WGS sequence"/>
</dbReference>
<name>K6XBR5_9MICO</name>
<dbReference type="eggNOG" id="COG5340">
    <property type="taxonomic scope" value="Bacteria"/>
</dbReference>
<reference evidence="2 3" key="1">
    <citation type="submission" date="2012-08" db="EMBL/GenBank/DDBJ databases">
        <title>Whole genome shotgun sequence of Kineosphaera limosa NBRC 100340.</title>
        <authorList>
            <person name="Yoshida I."/>
            <person name="Isaki S."/>
            <person name="Hosoyama A."/>
            <person name="Tsuchikane K."/>
            <person name="Katsumata H."/>
            <person name="Ando Y."/>
            <person name="Ohji S."/>
            <person name="Hamada M."/>
            <person name="Tamura T."/>
            <person name="Yamazoe A."/>
            <person name="Yamazaki S."/>
            <person name="Fujita N."/>
        </authorList>
    </citation>
    <scope>NUCLEOTIDE SEQUENCE [LARGE SCALE GENOMIC DNA]</scope>
    <source>
        <strain evidence="2 3">NBRC 100340</strain>
    </source>
</reference>
<feature type="region of interest" description="Disordered" evidence="1">
    <location>
        <begin position="1"/>
        <end position="31"/>
    </location>
</feature>
<organism evidence="2 3">
    <name type="scientific">Kineosphaera limosa NBRC 100340</name>
    <dbReference type="NCBI Taxonomy" id="1184609"/>
    <lineage>
        <taxon>Bacteria</taxon>
        <taxon>Bacillati</taxon>
        <taxon>Actinomycetota</taxon>
        <taxon>Actinomycetes</taxon>
        <taxon>Micrococcales</taxon>
        <taxon>Dermatophilaceae</taxon>
        <taxon>Kineosphaera</taxon>
    </lineage>
</organism>
<accession>K6XBR5</accession>
<evidence type="ECO:0000313" key="3">
    <source>
        <dbReference type="Proteomes" id="UP000008366"/>
    </source>
</evidence>
<evidence type="ECO:0000313" key="2">
    <source>
        <dbReference type="EMBL" id="GAB96264.1"/>
    </source>
</evidence>
<keyword evidence="3" id="KW-1185">Reference proteome</keyword>
<gene>
    <name evidence="2" type="ORF">KILIM_034_00130</name>
</gene>
<dbReference type="STRING" id="1184609.KILIM_034_00130"/>
<dbReference type="EMBL" id="BAHD01000034">
    <property type="protein sequence ID" value="GAB96264.1"/>
    <property type="molecule type" value="Genomic_DNA"/>
</dbReference>
<dbReference type="AlphaFoldDB" id="K6XBR5"/>
<sequence>MHASIRTLRRRRAPAGEESRGKRRPYGSLRLSRSERARRAWPIARDHDGVAHRAQLRQAGVSRADVRSEVAAGRWRSLGRHTVRIHASTTGRARLWRAVWESGPGARLDGVSALLADGLTGFSPDAIDVTVPAANHAHALAGVRLHRPRSAPEVVSAGIPRVRPDIAAIRGALWAHSERQAALIICLAVQQGLVEPGRLMAAAPVTKSGRGAFVRTIVTDVCDGSHSLGELDFARLRRSRGLPTPSRQAVRVLPDGRVYLDVYWAEHGLVVEIDGGHHTLALEPVRDALRQNDLTLTGDRVLRIPLLGLRLEPDKFLDQVERGLGLAHPLGAARQGEQHPARGA</sequence>
<evidence type="ECO:0008006" key="4">
    <source>
        <dbReference type="Google" id="ProtNLM"/>
    </source>
</evidence>
<proteinExistence type="predicted"/>
<comment type="caution">
    <text evidence="2">The sequence shown here is derived from an EMBL/GenBank/DDBJ whole genome shotgun (WGS) entry which is preliminary data.</text>
</comment>
<evidence type="ECO:0000256" key="1">
    <source>
        <dbReference type="SAM" id="MobiDB-lite"/>
    </source>
</evidence>